<keyword evidence="3" id="KW-0378">Hydrolase</keyword>
<dbReference type="EC" id="3.2.1.3" evidence="3"/>
<dbReference type="EMBL" id="LMTR01000027">
    <property type="protein sequence ID" value="KWT71007.1"/>
    <property type="molecule type" value="Genomic_DNA"/>
</dbReference>
<feature type="domain" description="GH15-like" evidence="1">
    <location>
        <begin position="228"/>
        <end position="589"/>
    </location>
</feature>
<sequence>MPNRQASSANSVDIDVAPIGNGRIAALVNNRGRILWWCFPRLDSDPVFSRLLAGDEEKGFSDVVLHGQVSARAQYVRNTAIVETILEDAAGNALRVTDFAPRFKLFERAFHPAQIVRRIEPIKGLPRVTLRVRPTFNYGGPVENVAVGSNHIRFSGGTDVLRLTTDAPLSYIVHETPFALTQPVSLIFGPDEPLESAVDSVAREFYERTRRYWLNWVRGLGIPLDWQSAIIRAAITLKLCSFNETGAIIAAHTTSIPEAPHTPRTWDYRFCWLRDAAFVISALNRLGATKTMESYLNYITTIAMDVEPPLQPVYGIIPNQSLTERTAPDLSGYRGMGPVRVGNQAVEQTQHDAYGSVILGASHMFIDERLPGMGDEALFRRLEPLGHRAQRLYLEPDAGPWEYRGRQRIHTYSATMCWVACDRLARLAGLLSLEDRAGYWRATADKMRDDILQRAWSPKWGAIAGALDHDDLDASALLLADLGLLSADDERYRHTVEVIGRELSRNGFMMRYIAEDDFGAPETSFLVCQFWYADALASIGEVAKARDIFSDVLSRANSFGVLSEDIHPTTGELWGNVPQTYCMAGIINTGMRLSRRWEAAWAAG</sequence>
<comment type="caution">
    <text evidence="3">The sequence shown here is derived from an EMBL/GenBank/DDBJ whole genome shotgun (WGS) entry which is preliminary data.</text>
</comment>
<dbReference type="Pfam" id="PF00723">
    <property type="entry name" value="Glyco_hydro_15"/>
    <property type="match status" value="1"/>
</dbReference>
<dbReference type="InterPro" id="IPR012341">
    <property type="entry name" value="6hp_glycosidase-like_sf"/>
</dbReference>
<reference evidence="3 4" key="1">
    <citation type="submission" date="2015-10" db="EMBL/GenBank/DDBJ databases">
        <title>Transcriptomic analysis of a linuron degrading triple-species bacterial consortium.</title>
        <authorList>
            <person name="Albers P."/>
        </authorList>
    </citation>
    <scope>NUCLEOTIDE SEQUENCE [LARGE SCALE GENOMIC DNA]</scope>
    <source>
        <strain evidence="3 4">WDL6</strain>
    </source>
</reference>
<dbReference type="PANTHER" id="PTHR31616">
    <property type="entry name" value="TREHALASE"/>
    <property type="match status" value="1"/>
</dbReference>
<keyword evidence="4" id="KW-1185">Reference proteome</keyword>
<protein>
    <submittedName>
        <fullName evidence="3">Glucoamylase</fullName>
        <ecNumber evidence="3">3.2.1.3</ecNumber>
    </submittedName>
</protein>
<dbReference type="PATRIC" id="fig|121290.4.peg.1141"/>
<dbReference type="STRING" id="121290.APY04_0669"/>
<dbReference type="PANTHER" id="PTHR31616:SF0">
    <property type="entry name" value="GLUCAN 1,4-ALPHA-GLUCOSIDASE"/>
    <property type="match status" value="1"/>
</dbReference>
<evidence type="ECO:0000259" key="2">
    <source>
        <dbReference type="Pfam" id="PF19291"/>
    </source>
</evidence>
<dbReference type="GO" id="GO:0004339">
    <property type="term" value="F:glucan 1,4-alpha-glucosidase activity"/>
    <property type="evidence" value="ECO:0007669"/>
    <property type="project" value="UniProtKB-EC"/>
</dbReference>
<dbReference type="Gene3D" id="1.50.10.10">
    <property type="match status" value="1"/>
</dbReference>
<evidence type="ECO:0000259" key="1">
    <source>
        <dbReference type="Pfam" id="PF00723"/>
    </source>
</evidence>
<gene>
    <name evidence="3" type="ORF">APY04_0669</name>
</gene>
<organism evidence="3 4">
    <name type="scientific">Hyphomicrobium sulfonivorans</name>
    <dbReference type="NCBI Taxonomy" id="121290"/>
    <lineage>
        <taxon>Bacteria</taxon>
        <taxon>Pseudomonadati</taxon>
        <taxon>Pseudomonadota</taxon>
        <taxon>Alphaproteobacteria</taxon>
        <taxon>Hyphomicrobiales</taxon>
        <taxon>Hyphomicrobiaceae</taxon>
        <taxon>Hyphomicrobium</taxon>
    </lineage>
</organism>
<dbReference type="Proteomes" id="UP000059074">
    <property type="component" value="Unassembled WGS sequence"/>
</dbReference>
<dbReference type="GO" id="GO:0005975">
    <property type="term" value="P:carbohydrate metabolic process"/>
    <property type="evidence" value="ECO:0007669"/>
    <property type="project" value="InterPro"/>
</dbReference>
<evidence type="ECO:0000313" key="4">
    <source>
        <dbReference type="Proteomes" id="UP000059074"/>
    </source>
</evidence>
<dbReference type="InterPro" id="IPR011613">
    <property type="entry name" value="GH15-like"/>
</dbReference>
<proteinExistence type="predicted"/>
<dbReference type="RefSeq" id="WP_068459623.1">
    <property type="nucleotide sequence ID" value="NZ_LMTR01000027.1"/>
</dbReference>
<dbReference type="Pfam" id="PF19291">
    <property type="entry name" value="TREH_N"/>
    <property type="match status" value="1"/>
</dbReference>
<dbReference type="InterPro" id="IPR045582">
    <property type="entry name" value="Trehalase-like_N"/>
</dbReference>
<accession>A0A120CXI0</accession>
<dbReference type="SUPFAM" id="SSF48208">
    <property type="entry name" value="Six-hairpin glycosidases"/>
    <property type="match status" value="1"/>
</dbReference>
<name>A0A120CXI0_HYPSL</name>
<dbReference type="OrthoDB" id="3902805at2"/>
<dbReference type="AlphaFoldDB" id="A0A120CXI0"/>
<feature type="domain" description="Trehalase-like N-terminal" evidence="2">
    <location>
        <begin position="19"/>
        <end position="164"/>
    </location>
</feature>
<evidence type="ECO:0000313" key="3">
    <source>
        <dbReference type="EMBL" id="KWT71007.1"/>
    </source>
</evidence>
<keyword evidence="3" id="KW-0326">Glycosidase</keyword>
<dbReference type="InterPro" id="IPR008928">
    <property type="entry name" value="6-hairpin_glycosidase_sf"/>
</dbReference>